<comment type="caution">
    <text evidence="1">The sequence shown here is derived from an EMBL/GenBank/DDBJ whole genome shotgun (WGS) entry which is preliminary data.</text>
</comment>
<name>A0ABW4Y1I7_9FLAO</name>
<protein>
    <submittedName>
        <fullName evidence="1">Uncharacterized protein</fullName>
    </submittedName>
</protein>
<dbReference type="EMBL" id="JBHUHU010000005">
    <property type="protein sequence ID" value="MFD2101253.1"/>
    <property type="molecule type" value="Genomic_DNA"/>
</dbReference>
<dbReference type="SUPFAM" id="SSF48208">
    <property type="entry name" value="Six-hairpin glycosidases"/>
    <property type="match status" value="2"/>
</dbReference>
<sequence length="709" mass="81899">MIYNTILTMVLVGCNPTQPTNKDLLTEFEKKGASPLFKDIIERIEIEPLGDALPITSLDVVDEHTVKIDINFELDHAISQDDWKVSIRPSFQPDFHWSPHLTPTDDHIIPQHVFRAPALIMSEKANNIRLVVFPELSAIDPSGPEWYMDLDAQNNEMVLGWTSSKIREHVLYVKEKGTDYRPGAYHFSFYIRATGTPAEVKNPWRDVLAFYWKKFGEPLHEKKEPLGTTALETYVDHAYRWAFEDWKDVVWQEFELNNKKVGAATFIVNVSQSPNYKKPPFEREFKSIWNQAWFSSLRSASGLFRYAKRHHDQKLMEKALMTKELSLLFPQNNGFFPSIIATEMKDTVIEGNAFRRSKSWDTHYFGNSNRNPFMNPTQAEGVHWGSPKEAPYHILDMSWTANQMLLWFMELEKDQRLLDYAIRYADRLVQLQDKEGYFPGWISEQTHEPMGILDQSPESAMSITFLLNAYRATQNKGYKDSALKALHTLIDEVIPIGRWEDFETYWSCSSYGNISLVNKKVERNNMFKQNNLSMFWTSEALYEAYQLTGHQSYLDIGQVVLDELLMTQATWQPPYMYVKTFGGFGVMNADAEWNDARQSLFSELIIKYGKALGSKEYMERGLAALRASFVMMYCPENRLTKTQWEAKHPHFGEEDHGFMMENYGHNGTTSKEGLGIGDFTIYDWGNGAASEAYGRTRDHHGPNFESAIP</sequence>
<keyword evidence="2" id="KW-1185">Reference proteome</keyword>
<dbReference type="InterPro" id="IPR008928">
    <property type="entry name" value="6-hairpin_glycosidase_sf"/>
</dbReference>
<organism evidence="1 2">
    <name type="scientific">Flagellimonas iocasae</name>
    <dbReference type="NCBI Taxonomy" id="2055905"/>
    <lineage>
        <taxon>Bacteria</taxon>
        <taxon>Pseudomonadati</taxon>
        <taxon>Bacteroidota</taxon>
        <taxon>Flavobacteriia</taxon>
        <taxon>Flavobacteriales</taxon>
        <taxon>Flavobacteriaceae</taxon>
        <taxon>Flagellimonas</taxon>
    </lineage>
</organism>
<dbReference type="Gene3D" id="1.50.10.20">
    <property type="match status" value="1"/>
</dbReference>
<dbReference type="Proteomes" id="UP001597342">
    <property type="component" value="Unassembled WGS sequence"/>
</dbReference>
<gene>
    <name evidence="1" type="ORF">ACFSJE_15800</name>
</gene>
<dbReference type="RefSeq" id="WP_379831837.1">
    <property type="nucleotide sequence ID" value="NZ_JBHUHU010000005.1"/>
</dbReference>
<reference evidence="2" key="1">
    <citation type="journal article" date="2019" name="Int. J. Syst. Evol. Microbiol.">
        <title>The Global Catalogue of Microorganisms (GCM) 10K type strain sequencing project: providing services to taxonomists for standard genome sequencing and annotation.</title>
        <authorList>
            <consortium name="The Broad Institute Genomics Platform"/>
            <consortium name="The Broad Institute Genome Sequencing Center for Infectious Disease"/>
            <person name="Wu L."/>
            <person name="Ma J."/>
        </authorList>
    </citation>
    <scope>NUCLEOTIDE SEQUENCE [LARGE SCALE GENOMIC DNA]</scope>
    <source>
        <strain evidence="2">JCM 3389</strain>
    </source>
</reference>
<evidence type="ECO:0000313" key="1">
    <source>
        <dbReference type="EMBL" id="MFD2101253.1"/>
    </source>
</evidence>
<accession>A0ABW4Y1I7</accession>
<proteinExistence type="predicted"/>
<evidence type="ECO:0000313" key="2">
    <source>
        <dbReference type="Proteomes" id="UP001597342"/>
    </source>
</evidence>